<dbReference type="EMBL" id="ACBZ01000180">
    <property type="protein sequence ID" value="EEG47695.1"/>
    <property type="molecule type" value="Genomic_DNA"/>
</dbReference>
<keyword evidence="5" id="KW-1185">Reference proteome</keyword>
<dbReference type="Pfam" id="PF02275">
    <property type="entry name" value="CBAH"/>
    <property type="match status" value="1"/>
</dbReference>
<dbReference type="InterPro" id="IPR052193">
    <property type="entry name" value="Peptidase_C59"/>
</dbReference>
<gene>
    <name evidence="4" type="ORF">RUMHYD_03402</name>
</gene>
<dbReference type="Proteomes" id="UP000003100">
    <property type="component" value="Unassembled WGS sequence"/>
</dbReference>
<dbReference type="AlphaFoldDB" id="C0CR88"/>
<protein>
    <recommendedName>
        <fullName evidence="3">Choloylglycine hydrolase/NAAA C-terminal domain-containing protein</fullName>
    </recommendedName>
</protein>
<evidence type="ECO:0000313" key="4">
    <source>
        <dbReference type="EMBL" id="EEG47695.1"/>
    </source>
</evidence>
<name>C0CR88_BLAHS</name>
<accession>C0CR88</accession>
<sequence>MERKGCTVKKKAAIGDWAAGCSAFSWETEDQRHLWGRNFDFNRIADGSNVTYIPRGRDFYTFGTELEDSLDRDTRQTTDYAAVGVGVLLFPSTPVLYEGINEKGLMGGQLYYREFACFPQEKEDGRLPLQPPFAVTYFLTKCATVQEVIERLQEVTLVGQPLLGTVPTIHWTFSDQTGETIIIEPDQDGVHVYRDTGGVMTNSPGYPWHRLNLLNYVHIRDLDYDERKLGGISLNQCFSGSGALGLPGDWSSPSRFVRLSCLKHYAVKGKTEKEGVAYMFRLFQSVAFPYGMVKVTENGVLTEYDREVTPYDYTVYTSVMCAESLRFYWTTYRNSRIQYVDLRTLLSQDSCLQFELNKEEDFLCLTAQGEY</sequence>
<evidence type="ECO:0000313" key="5">
    <source>
        <dbReference type="Proteomes" id="UP000003100"/>
    </source>
</evidence>
<dbReference type="InterPro" id="IPR029132">
    <property type="entry name" value="CBAH/NAAA_C"/>
</dbReference>
<comment type="similarity">
    <text evidence="1">Belongs to the peptidase C59 family.</text>
</comment>
<dbReference type="InterPro" id="IPR029055">
    <property type="entry name" value="Ntn_hydrolases_N"/>
</dbReference>
<feature type="domain" description="Choloylglycine hydrolase/NAAA C-terminal" evidence="3">
    <location>
        <begin position="21"/>
        <end position="343"/>
    </location>
</feature>
<keyword evidence="2" id="KW-0378">Hydrolase</keyword>
<dbReference type="GeneID" id="86823226"/>
<dbReference type="RefSeq" id="WP_005951715.1">
    <property type="nucleotide sequence ID" value="NZ_CP136423.1"/>
</dbReference>
<dbReference type="HOGENOM" id="CLU_045206_1_0_9"/>
<proteinExistence type="inferred from homology"/>
<dbReference type="PANTHER" id="PTHR35527:SF2">
    <property type="entry name" value="HYDROLASE"/>
    <property type="match status" value="1"/>
</dbReference>
<dbReference type="Gene3D" id="3.60.60.10">
    <property type="entry name" value="Penicillin V Acylase, Chain A"/>
    <property type="match status" value="1"/>
</dbReference>
<dbReference type="PATRIC" id="fig|476272.21.peg.76"/>
<dbReference type="CDD" id="cd00542">
    <property type="entry name" value="Ntn_PVA"/>
    <property type="match status" value="1"/>
</dbReference>
<reference evidence="4 5" key="1">
    <citation type="submission" date="2009-01" db="EMBL/GenBank/DDBJ databases">
        <authorList>
            <person name="Fulton L."/>
            <person name="Clifton S."/>
            <person name="Fulton B."/>
            <person name="Xu J."/>
            <person name="Minx P."/>
            <person name="Pepin K.H."/>
            <person name="Johnson M."/>
            <person name="Bhonagiri V."/>
            <person name="Nash W.E."/>
            <person name="Mardis E.R."/>
            <person name="Wilson R.K."/>
        </authorList>
    </citation>
    <scope>NUCLEOTIDE SEQUENCE [LARGE SCALE GENOMIC DNA]</scope>
    <source>
        <strain evidence="5">DSM 10507 / JCM 14656 / S5a33</strain>
    </source>
</reference>
<evidence type="ECO:0000256" key="2">
    <source>
        <dbReference type="ARBA" id="ARBA00022801"/>
    </source>
</evidence>
<organism evidence="4 5">
    <name type="scientific">Blautia hydrogenotrophica (strain DSM 10507 / JCM 14656 / S5a33)</name>
    <name type="common">Ruminococcus hydrogenotrophicus</name>
    <dbReference type="NCBI Taxonomy" id="476272"/>
    <lineage>
        <taxon>Bacteria</taxon>
        <taxon>Bacillati</taxon>
        <taxon>Bacillota</taxon>
        <taxon>Clostridia</taxon>
        <taxon>Lachnospirales</taxon>
        <taxon>Lachnospiraceae</taxon>
        <taxon>Blautia</taxon>
    </lineage>
</organism>
<dbReference type="eggNOG" id="COG3049">
    <property type="taxonomic scope" value="Bacteria"/>
</dbReference>
<dbReference type="PANTHER" id="PTHR35527">
    <property type="entry name" value="CHOLOYLGLYCINE HYDROLASE"/>
    <property type="match status" value="1"/>
</dbReference>
<dbReference type="SUPFAM" id="SSF56235">
    <property type="entry name" value="N-terminal nucleophile aminohydrolases (Ntn hydrolases)"/>
    <property type="match status" value="1"/>
</dbReference>
<evidence type="ECO:0000259" key="3">
    <source>
        <dbReference type="Pfam" id="PF02275"/>
    </source>
</evidence>
<comment type="caution">
    <text evidence="4">The sequence shown here is derived from an EMBL/GenBank/DDBJ whole genome shotgun (WGS) entry which is preliminary data.</text>
</comment>
<dbReference type="GO" id="GO:0016787">
    <property type="term" value="F:hydrolase activity"/>
    <property type="evidence" value="ECO:0007669"/>
    <property type="project" value="UniProtKB-KW"/>
</dbReference>
<reference evidence="4 5" key="2">
    <citation type="submission" date="2009-02" db="EMBL/GenBank/DDBJ databases">
        <title>Draft genome sequence of Blautia hydrogenotrophica DSM 10507 (Ruminococcus hydrogenotrophicus DSM 10507).</title>
        <authorList>
            <person name="Sudarsanam P."/>
            <person name="Ley R."/>
            <person name="Guruge J."/>
            <person name="Turnbaugh P.J."/>
            <person name="Mahowald M."/>
            <person name="Liep D."/>
            <person name="Gordon J."/>
        </authorList>
    </citation>
    <scope>NUCLEOTIDE SEQUENCE [LARGE SCALE GENOMIC DNA]</scope>
    <source>
        <strain evidence="5">DSM 10507 / JCM 14656 / S5a33</strain>
    </source>
</reference>
<evidence type="ECO:0000256" key="1">
    <source>
        <dbReference type="ARBA" id="ARBA00006625"/>
    </source>
</evidence>